<protein>
    <submittedName>
        <fullName evidence="1">Uncharacterized protein</fullName>
    </submittedName>
</protein>
<evidence type="ECO:0000313" key="2">
    <source>
        <dbReference type="Proteomes" id="UP000198983"/>
    </source>
</evidence>
<organism evidence="1 2">
    <name type="scientific">Actinopolymorpha singaporensis</name>
    <dbReference type="NCBI Taxonomy" id="117157"/>
    <lineage>
        <taxon>Bacteria</taxon>
        <taxon>Bacillati</taxon>
        <taxon>Actinomycetota</taxon>
        <taxon>Actinomycetes</taxon>
        <taxon>Propionibacteriales</taxon>
        <taxon>Actinopolymorphaceae</taxon>
        <taxon>Actinopolymorpha</taxon>
    </lineage>
</organism>
<dbReference type="STRING" id="117157.SAMN04489717_0353"/>
<name>A0A1H1LI56_9ACTN</name>
<gene>
    <name evidence="1" type="ORF">SAMN04489717_0353</name>
</gene>
<dbReference type="EMBL" id="LT629732">
    <property type="protein sequence ID" value="SDR74244.1"/>
    <property type="molecule type" value="Genomic_DNA"/>
</dbReference>
<proteinExistence type="predicted"/>
<keyword evidence="2" id="KW-1185">Reference proteome</keyword>
<dbReference type="AlphaFoldDB" id="A0A1H1LI56"/>
<evidence type="ECO:0000313" key="1">
    <source>
        <dbReference type="EMBL" id="SDR74244.1"/>
    </source>
</evidence>
<sequence length="109" mass="12371">MFETRNGRSETLVAGKAWPVAITARERARELADLFARSGIDADVVWDDGRSCWGVRVIEPADERLHMCLWLRNGRWTWVPGCAWDADAGDYPAVVRFATAWVTEHRIAL</sequence>
<accession>A0A1H1LI56</accession>
<reference evidence="1 2" key="1">
    <citation type="submission" date="2016-10" db="EMBL/GenBank/DDBJ databases">
        <authorList>
            <person name="de Groot N.N."/>
        </authorList>
    </citation>
    <scope>NUCLEOTIDE SEQUENCE [LARGE SCALE GENOMIC DNA]</scope>
    <source>
        <strain evidence="1 2">DSM 22024</strain>
    </source>
</reference>
<dbReference type="Proteomes" id="UP000198983">
    <property type="component" value="Chromosome I"/>
</dbReference>